<keyword evidence="1" id="KW-0472">Membrane</keyword>
<gene>
    <name evidence="2" type="ORF">SAMN04488243_14814</name>
</gene>
<accession>A0A1G7KPL1</accession>
<protein>
    <submittedName>
        <fullName evidence="2">Uncharacterized protein</fullName>
    </submittedName>
</protein>
<dbReference type="STRING" id="482827.SAMN04488243_14814"/>
<organism evidence="2 3">
    <name type="scientific">Thermus arciformis</name>
    <dbReference type="NCBI Taxonomy" id="482827"/>
    <lineage>
        <taxon>Bacteria</taxon>
        <taxon>Thermotogati</taxon>
        <taxon>Deinococcota</taxon>
        <taxon>Deinococci</taxon>
        <taxon>Thermales</taxon>
        <taxon>Thermaceae</taxon>
        <taxon>Thermus</taxon>
    </lineage>
</organism>
<evidence type="ECO:0000313" key="3">
    <source>
        <dbReference type="Proteomes" id="UP000199446"/>
    </source>
</evidence>
<evidence type="ECO:0000256" key="1">
    <source>
        <dbReference type="SAM" id="Phobius"/>
    </source>
</evidence>
<sequence length="42" mass="4627">MSPSLSLPKASLEALKWGAVGLAAYAFYPAHLWLLALAVRWR</sequence>
<dbReference type="AlphaFoldDB" id="A0A1G7KPL1"/>
<proteinExistence type="predicted"/>
<name>A0A1G7KPL1_9DEIN</name>
<keyword evidence="1" id="KW-0812">Transmembrane</keyword>
<keyword evidence="1" id="KW-1133">Transmembrane helix</keyword>
<keyword evidence="3" id="KW-1185">Reference proteome</keyword>
<dbReference type="RefSeq" id="WP_277621416.1">
    <property type="nucleotide sequence ID" value="NZ_FNBC01000048.1"/>
</dbReference>
<evidence type="ECO:0000313" key="2">
    <source>
        <dbReference type="EMBL" id="SDF39188.1"/>
    </source>
</evidence>
<reference evidence="3" key="1">
    <citation type="submission" date="2016-10" db="EMBL/GenBank/DDBJ databases">
        <authorList>
            <person name="Varghese N."/>
            <person name="Submissions S."/>
        </authorList>
    </citation>
    <scope>NUCLEOTIDE SEQUENCE [LARGE SCALE GENOMIC DNA]</scope>
    <source>
        <strain evidence="3">CGMCC 1.6992</strain>
    </source>
</reference>
<dbReference type="Proteomes" id="UP000199446">
    <property type="component" value="Unassembled WGS sequence"/>
</dbReference>
<feature type="transmembrane region" description="Helical" evidence="1">
    <location>
        <begin position="20"/>
        <end position="39"/>
    </location>
</feature>
<dbReference type="EMBL" id="FNBC01000048">
    <property type="protein sequence ID" value="SDF39188.1"/>
    <property type="molecule type" value="Genomic_DNA"/>
</dbReference>